<feature type="domain" description="SAF" evidence="3">
    <location>
        <begin position="75"/>
        <end position="135"/>
    </location>
</feature>
<dbReference type="Proteomes" id="UP000285376">
    <property type="component" value="Unassembled WGS sequence"/>
</dbReference>
<evidence type="ECO:0000313" key="5">
    <source>
        <dbReference type="Proteomes" id="UP000285376"/>
    </source>
</evidence>
<evidence type="ECO:0000313" key="4">
    <source>
        <dbReference type="EMBL" id="RHW45374.1"/>
    </source>
</evidence>
<feature type="transmembrane region" description="Helical" evidence="2">
    <location>
        <begin position="50"/>
        <end position="68"/>
    </location>
</feature>
<dbReference type="SMART" id="SM00858">
    <property type="entry name" value="SAF"/>
    <property type="match status" value="1"/>
</dbReference>
<keyword evidence="2" id="KW-0812">Transmembrane</keyword>
<organism evidence="4 5">
    <name type="scientific">Dermacoccus abyssi</name>
    <dbReference type="NCBI Taxonomy" id="322596"/>
    <lineage>
        <taxon>Bacteria</taxon>
        <taxon>Bacillati</taxon>
        <taxon>Actinomycetota</taxon>
        <taxon>Actinomycetes</taxon>
        <taxon>Micrococcales</taxon>
        <taxon>Dermacoccaceae</taxon>
        <taxon>Dermacoccus</taxon>
    </lineage>
</organism>
<dbReference type="AlphaFoldDB" id="A0A417Z3R3"/>
<sequence length="243" mass="25301">MQTPWGKKVVRTTARGSNGEDASGTSNDSSRRAGGSGARFVPASIKDARWIVGILLLAVGVIGTLRVISGLDDSVQVWTARTNLVPGQRLQASDVVRTAVRLDEVQSVYLSGPAPSGVVQRPVARGELVPRSAVADASSVDVRAVSVTLDRGQADVVRAGTDVEVWVADKSSETTSNSFERPRQVIDRALVSRIGSGSGGVVAVADGQPVELVVPRASLAEIIDAVNSGSRITLVPLAGSRRS</sequence>
<evidence type="ECO:0000259" key="3">
    <source>
        <dbReference type="SMART" id="SM00858"/>
    </source>
</evidence>
<proteinExistence type="predicted"/>
<feature type="region of interest" description="Disordered" evidence="1">
    <location>
        <begin position="1"/>
        <end position="37"/>
    </location>
</feature>
<protein>
    <recommendedName>
        <fullName evidence="3">SAF domain-containing protein</fullName>
    </recommendedName>
</protein>
<dbReference type="RefSeq" id="WP_052947039.1">
    <property type="nucleotide sequence ID" value="NZ_CBCRVH010000007.1"/>
</dbReference>
<evidence type="ECO:0000256" key="1">
    <source>
        <dbReference type="SAM" id="MobiDB-lite"/>
    </source>
</evidence>
<keyword evidence="2" id="KW-1133">Transmembrane helix</keyword>
<name>A0A417Z3R3_9MICO</name>
<comment type="caution">
    <text evidence="4">The sequence shown here is derived from an EMBL/GenBank/DDBJ whole genome shotgun (WGS) entry which is preliminary data.</text>
</comment>
<reference evidence="4 5" key="1">
    <citation type="submission" date="2018-08" db="EMBL/GenBank/DDBJ databases">
        <title>Whole genome sequence analysis of Dermacoccus abyssi bacteria isolated from Deep Mariana trench Micromonospora spp reveals genes involved in the environmental adaptation and production of secondary metabolites.</title>
        <authorList>
            <person name="Abdel-Mageed W.M."/>
            <person name="Lehri B."/>
            <person name="Nouioui I."/>
            <person name="Goodfellow I."/>
            <person name="Jaspars M."/>
            <person name="Karlyshev A."/>
        </authorList>
    </citation>
    <scope>NUCLEOTIDE SEQUENCE [LARGE SCALE GENOMIC DNA]</scope>
    <source>
        <strain evidence="4 5">MT1.1</strain>
    </source>
</reference>
<accession>A0A417Z3R3</accession>
<keyword evidence="2" id="KW-0472">Membrane</keyword>
<gene>
    <name evidence="4" type="ORF">D1832_09710</name>
</gene>
<dbReference type="InterPro" id="IPR013974">
    <property type="entry name" value="SAF"/>
</dbReference>
<evidence type="ECO:0000256" key="2">
    <source>
        <dbReference type="SAM" id="Phobius"/>
    </source>
</evidence>
<dbReference type="EMBL" id="QWLM01000010">
    <property type="protein sequence ID" value="RHW45374.1"/>
    <property type="molecule type" value="Genomic_DNA"/>
</dbReference>